<gene>
    <name evidence="2" type="ORF">SAMN04488103_11339</name>
</gene>
<protein>
    <submittedName>
        <fullName evidence="2">Alkylhydroperoxidase AhpD family core domain-containing protein</fullName>
    </submittedName>
</protein>
<dbReference type="RefSeq" id="WP_091303408.1">
    <property type="nucleotide sequence ID" value="NZ_FOCE01000013.1"/>
</dbReference>
<dbReference type="SUPFAM" id="SSF69118">
    <property type="entry name" value="AhpD-like"/>
    <property type="match status" value="1"/>
</dbReference>
<dbReference type="GO" id="GO:0051920">
    <property type="term" value="F:peroxiredoxin activity"/>
    <property type="evidence" value="ECO:0007669"/>
    <property type="project" value="InterPro"/>
</dbReference>
<evidence type="ECO:0000313" key="2">
    <source>
        <dbReference type="EMBL" id="SEO16274.1"/>
    </source>
</evidence>
<dbReference type="PANTHER" id="PTHR33930">
    <property type="entry name" value="ALKYL HYDROPEROXIDE REDUCTASE AHPD"/>
    <property type="match status" value="1"/>
</dbReference>
<dbReference type="Pfam" id="PF02627">
    <property type="entry name" value="CMD"/>
    <property type="match status" value="1"/>
</dbReference>
<dbReference type="Gene3D" id="1.20.1290.10">
    <property type="entry name" value="AhpD-like"/>
    <property type="match status" value="1"/>
</dbReference>
<keyword evidence="2" id="KW-0560">Oxidoreductase</keyword>
<organism evidence="2 3">
    <name type="scientific">Gemmobacter aquatilis</name>
    <dbReference type="NCBI Taxonomy" id="933059"/>
    <lineage>
        <taxon>Bacteria</taxon>
        <taxon>Pseudomonadati</taxon>
        <taxon>Pseudomonadota</taxon>
        <taxon>Alphaproteobacteria</taxon>
        <taxon>Rhodobacterales</taxon>
        <taxon>Paracoccaceae</taxon>
        <taxon>Gemmobacter</taxon>
    </lineage>
</organism>
<keyword evidence="2" id="KW-0575">Peroxidase</keyword>
<sequence length="113" mass="11560">MSETYGAAVAAVDQRLAALFKAAPGTMKPYSQLVGAASADAALSGKVKELMALSISIAIRCEDCILFHLRAALRHGAAREEVIETISVAIEMGGGPSVVYGGRALAALEALSA</sequence>
<name>A0A1H8MG79_9RHOB</name>
<feature type="domain" description="Carboxymuconolactone decarboxylase-like" evidence="1">
    <location>
        <begin position="24"/>
        <end position="101"/>
    </location>
</feature>
<keyword evidence="3" id="KW-1185">Reference proteome</keyword>
<dbReference type="STRING" id="933059.SAMN04488103_11339"/>
<dbReference type="InterPro" id="IPR004675">
    <property type="entry name" value="AhpD_core"/>
</dbReference>
<proteinExistence type="predicted"/>
<accession>A0A1H8MG79</accession>
<dbReference type="EMBL" id="FOCE01000013">
    <property type="protein sequence ID" value="SEO16274.1"/>
    <property type="molecule type" value="Genomic_DNA"/>
</dbReference>
<dbReference type="InterPro" id="IPR029032">
    <property type="entry name" value="AhpD-like"/>
</dbReference>
<dbReference type="AlphaFoldDB" id="A0A1H8MG79"/>
<dbReference type="Proteomes" id="UP000198761">
    <property type="component" value="Unassembled WGS sequence"/>
</dbReference>
<dbReference type="NCBIfam" id="TIGR00778">
    <property type="entry name" value="ahpD_dom"/>
    <property type="match status" value="1"/>
</dbReference>
<reference evidence="2 3" key="1">
    <citation type="submission" date="2016-10" db="EMBL/GenBank/DDBJ databases">
        <authorList>
            <person name="de Groot N.N."/>
        </authorList>
    </citation>
    <scope>NUCLEOTIDE SEQUENCE [LARGE SCALE GENOMIC DNA]</scope>
    <source>
        <strain evidence="2 3">DSM 3857</strain>
    </source>
</reference>
<dbReference type="PANTHER" id="PTHR33930:SF2">
    <property type="entry name" value="BLR3452 PROTEIN"/>
    <property type="match status" value="1"/>
</dbReference>
<evidence type="ECO:0000259" key="1">
    <source>
        <dbReference type="Pfam" id="PF02627"/>
    </source>
</evidence>
<dbReference type="InterPro" id="IPR003779">
    <property type="entry name" value="CMD-like"/>
</dbReference>
<dbReference type="OrthoDB" id="1683318at2"/>
<evidence type="ECO:0000313" key="3">
    <source>
        <dbReference type="Proteomes" id="UP000198761"/>
    </source>
</evidence>